<dbReference type="OrthoDB" id="5324692at2759"/>
<keyword evidence="3" id="KW-1185">Reference proteome</keyword>
<reference evidence="2" key="1">
    <citation type="submission" date="2020-03" db="EMBL/GenBank/DDBJ databases">
        <authorList>
            <person name="He L."/>
        </authorList>
    </citation>
    <scope>NUCLEOTIDE SEQUENCE</scope>
    <source>
        <strain evidence="2">CkLH20</strain>
    </source>
</reference>
<reference evidence="2" key="2">
    <citation type="submission" date="2020-11" db="EMBL/GenBank/DDBJ databases">
        <title>Whole genome sequencing of Colletotrichum sp.</title>
        <authorList>
            <person name="Li H."/>
        </authorList>
    </citation>
    <scope>NUCLEOTIDE SEQUENCE</scope>
    <source>
        <strain evidence="2">CkLH20</strain>
    </source>
</reference>
<feature type="region of interest" description="Disordered" evidence="1">
    <location>
        <begin position="1"/>
        <end position="37"/>
    </location>
</feature>
<organism evidence="2 3">
    <name type="scientific">Colletotrichum karsti</name>
    <dbReference type="NCBI Taxonomy" id="1095194"/>
    <lineage>
        <taxon>Eukaryota</taxon>
        <taxon>Fungi</taxon>
        <taxon>Dikarya</taxon>
        <taxon>Ascomycota</taxon>
        <taxon>Pezizomycotina</taxon>
        <taxon>Sordariomycetes</taxon>
        <taxon>Hypocreomycetidae</taxon>
        <taxon>Glomerellales</taxon>
        <taxon>Glomerellaceae</taxon>
        <taxon>Colletotrichum</taxon>
        <taxon>Colletotrichum boninense species complex</taxon>
    </lineage>
</organism>
<comment type="caution">
    <text evidence="2">The sequence shown here is derived from an EMBL/GenBank/DDBJ whole genome shotgun (WGS) entry which is preliminary data.</text>
</comment>
<dbReference type="EMBL" id="JAATWM020000001">
    <property type="protein sequence ID" value="KAF9882229.1"/>
    <property type="molecule type" value="Genomic_DNA"/>
</dbReference>
<dbReference type="GeneID" id="62156059"/>
<dbReference type="AlphaFoldDB" id="A0A9P6IG35"/>
<dbReference type="RefSeq" id="XP_038751690.1">
    <property type="nucleotide sequence ID" value="XM_038882985.1"/>
</dbReference>
<proteinExistence type="predicted"/>
<feature type="compositionally biased region" description="Polar residues" evidence="1">
    <location>
        <begin position="1"/>
        <end position="10"/>
    </location>
</feature>
<protein>
    <recommendedName>
        <fullName evidence="4">Integral membrane protein</fullName>
    </recommendedName>
</protein>
<evidence type="ECO:0000313" key="2">
    <source>
        <dbReference type="EMBL" id="KAF9882229.1"/>
    </source>
</evidence>
<accession>A0A9P6IG35</accession>
<sequence>MERTGIQSHASPEIEPRQIEDEDEDFHERPVGKPRMTMDGAPNEVFWICPAPAVIEYESDWYCLPDLPDFLICTNCQHKYLAETDLSNLLERTRRPTGRCRFNVPRLTRALLPAYRKTGDLKPIRDFMKRRLSVQDCHGEAGVKGEAGVVWYKPLDDRLLGMLSCEACYEDVILAASFRGNWGPYDRAHAAGETWACDVALRFIRRISEKFPVLPGRTWEDWACSAANHMNQPTCQWGDDNMSSSSRKWVRLRGGRVPSIRTCEKCYEEQFAFTALSREFEFIPPEDTAMHGPDPWYCSMKDLPVLLAAAMSIPPGDVDSFVPSAELIAANPRCTHNGIRHGTWYTLAGGDVRDDFRICVSCYTALFKTAGLDRFFEQVADADGSSQALVACSFNRTAPRWRQQYAQVQEALQTGVWPRFSDWVRKYAGVPPCERDEEVDNRRWYGWDECTICPECWLSFCAESSSKLAVELHNQHVVGRRMCCMYSPLMRQKWLAACERGSADELVEYSRGRYRVYAQVTPQIQMLRSQHQMQVMQNISAGQTSAMYSRLAMHSSTMPSGMGYSSPYSYNNTDWGVKSAAYFSQMQAGTSQSNTTIYMIEDLRNQWRAVE</sequence>
<dbReference type="Proteomes" id="UP000781932">
    <property type="component" value="Unassembled WGS sequence"/>
</dbReference>
<gene>
    <name evidence="2" type="ORF">CkaCkLH20_00265</name>
</gene>
<name>A0A9P6IG35_9PEZI</name>
<evidence type="ECO:0000313" key="3">
    <source>
        <dbReference type="Proteomes" id="UP000781932"/>
    </source>
</evidence>
<evidence type="ECO:0008006" key="4">
    <source>
        <dbReference type="Google" id="ProtNLM"/>
    </source>
</evidence>
<evidence type="ECO:0000256" key="1">
    <source>
        <dbReference type="SAM" id="MobiDB-lite"/>
    </source>
</evidence>